<gene>
    <name evidence="2" type="ORF">J0695_24530</name>
</gene>
<dbReference type="InterPro" id="IPR051604">
    <property type="entry name" value="Ergot_Alk_Oxidoreductase"/>
</dbReference>
<feature type="domain" description="NAD(P)-binding" evidence="1">
    <location>
        <begin position="7"/>
        <end position="179"/>
    </location>
</feature>
<evidence type="ECO:0000313" key="2">
    <source>
        <dbReference type="EMBL" id="MBO0514940.1"/>
    </source>
</evidence>
<reference evidence="2" key="1">
    <citation type="submission" date="2021-03" db="EMBL/GenBank/DDBJ databases">
        <title>Streptomyces poriferae sp. nov., a novel marine sponge-derived Actinobacteria species with anti-MRSA activity.</title>
        <authorList>
            <person name="Sandoval-Powers M."/>
            <person name="Kralova S."/>
            <person name="Nguyen G.-S."/>
            <person name="Fawwal D."/>
            <person name="Degnes K."/>
            <person name="Klinkenberg G."/>
            <person name="Sletta H."/>
            <person name="Wentzel A."/>
            <person name="Liles M.R."/>
        </authorList>
    </citation>
    <scope>NUCLEOTIDE SEQUENCE</scope>
    <source>
        <strain evidence="2">DSM 41794</strain>
    </source>
</reference>
<dbReference type="SUPFAM" id="SSF51735">
    <property type="entry name" value="NAD(P)-binding Rossmann-fold domains"/>
    <property type="match status" value="1"/>
</dbReference>
<dbReference type="Gene3D" id="3.40.50.720">
    <property type="entry name" value="NAD(P)-binding Rossmann-like Domain"/>
    <property type="match status" value="1"/>
</dbReference>
<proteinExistence type="predicted"/>
<dbReference type="Pfam" id="PF13460">
    <property type="entry name" value="NAD_binding_10"/>
    <property type="match status" value="1"/>
</dbReference>
<dbReference type="RefSeq" id="WP_206965144.1">
    <property type="nucleotide sequence ID" value="NZ_BAAAJJ010000002.1"/>
</dbReference>
<name>A0A939JK54_9ACTN</name>
<dbReference type="InterPro" id="IPR016040">
    <property type="entry name" value="NAD(P)-bd_dom"/>
</dbReference>
<organism evidence="2 3">
    <name type="scientific">Streptomyces beijiangensis</name>
    <dbReference type="NCBI Taxonomy" id="163361"/>
    <lineage>
        <taxon>Bacteria</taxon>
        <taxon>Bacillati</taxon>
        <taxon>Actinomycetota</taxon>
        <taxon>Actinomycetes</taxon>
        <taxon>Kitasatosporales</taxon>
        <taxon>Streptomycetaceae</taxon>
        <taxon>Streptomyces</taxon>
    </lineage>
</organism>
<dbReference type="InterPro" id="IPR036291">
    <property type="entry name" value="NAD(P)-bd_dom_sf"/>
</dbReference>
<dbReference type="Proteomes" id="UP000664167">
    <property type="component" value="Unassembled WGS sequence"/>
</dbReference>
<dbReference type="AlphaFoldDB" id="A0A939JK54"/>
<accession>A0A939JK54</accession>
<dbReference type="PANTHER" id="PTHR43162:SF1">
    <property type="entry name" value="PRESTALK A DIFFERENTIATION PROTEIN A"/>
    <property type="match status" value="1"/>
</dbReference>
<sequence>MTTLVTGSRGKVGTALIHLLHGRGAPVRAASAAPEKLELPAGVESVKLDLGDPATFPAALSGVTSVFLYAEPSHIGDFLEQAEAAGVEHIVLLSSSSVLAPDAADNLIAANHLTVEQALDASPITSTSLQPGAFAGNALQWAWALKSGRPLALPYPGSYGDPVHERDIAEAALAILDDPALRGRAYQLTGPESLTFTAQIAILETATGRTFPFTQVTPKAWKESMAEYMPAAFADALLSYWASTDGAPTPLTQHVEALTGHPARTFTEWAKENADAFRS</sequence>
<keyword evidence="3" id="KW-1185">Reference proteome</keyword>
<protein>
    <submittedName>
        <fullName evidence="2">NAD(P)H-binding protein</fullName>
    </submittedName>
</protein>
<dbReference type="EMBL" id="JAFLRJ010000245">
    <property type="protein sequence ID" value="MBO0514940.1"/>
    <property type="molecule type" value="Genomic_DNA"/>
</dbReference>
<dbReference type="PANTHER" id="PTHR43162">
    <property type="match status" value="1"/>
</dbReference>
<comment type="caution">
    <text evidence="2">The sequence shown here is derived from an EMBL/GenBank/DDBJ whole genome shotgun (WGS) entry which is preliminary data.</text>
</comment>
<evidence type="ECO:0000313" key="3">
    <source>
        <dbReference type="Proteomes" id="UP000664167"/>
    </source>
</evidence>
<evidence type="ECO:0000259" key="1">
    <source>
        <dbReference type="Pfam" id="PF13460"/>
    </source>
</evidence>